<sequence>MGDLPDLDRAQAAGAGRRGRLAALLELAAADDVDGMRAALEGAGEEAAELADDVGLRYCRSKAYEPRTPLMVAATHFVPPPGSPSAVNNGGAASAHWLQGSRLRSSFNARDASVEDLGLLLDWESQYLGALCLPPSSRPQPRLSTGLSIRPTAIAPTSLEDMYASEMAMSPRFTNDQGHSAYSPAHKSAILNKLHQQKGLLSPVNTNRMYSPRALDPAALVHSPIGGMSPRSPRLMEPTSPMSARFGATVTQREMYEQFSSLNKHQLPSVGSPRNSNAASWGNVGSSPMGKVDWGVDGEELDRLRCPDQPGFAEKEPDAPWGRSLNSNRGEMPLGMSGGMASGSANRPDWNNQADLLDQMAIGAWLEQLQTDQK</sequence>
<evidence type="ECO:0000313" key="2">
    <source>
        <dbReference type="EnsemblPlants" id="EMT28491"/>
    </source>
</evidence>
<dbReference type="EnsemblPlants" id="EMT28491">
    <property type="protein sequence ID" value="EMT28491"/>
    <property type="gene ID" value="F775_18350"/>
</dbReference>
<evidence type="ECO:0000256" key="1">
    <source>
        <dbReference type="SAM" id="MobiDB-lite"/>
    </source>
</evidence>
<proteinExistence type="predicted"/>
<protein>
    <submittedName>
        <fullName evidence="2">Uncharacterized protein</fullName>
    </submittedName>
</protein>
<organism evidence="2">
    <name type="scientific">Aegilops tauschii</name>
    <name type="common">Tausch's goatgrass</name>
    <name type="synonym">Aegilops squarrosa</name>
    <dbReference type="NCBI Taxonomy" id="37682"/>
    <lineage>
        <taxon>Eukaryota</taxon>
        <taxon>Viridiplantae</taxon>
        <taxon>Streptophyta</taxon>
        <taxon>Embryophyta</taxon>
        <taxon>Tracheophyta</taxon>
        <taxon>Spermatophyta</taxon>
        <taxon>Magnoliopsida</taxon>
        <taxon>Liliopsida</taxon>
        <taxon>Poales</taxon>
        <taxon>Poaceae</taxon>
        <taxon>BOP clade</taxon>
        <taxon>Pooideae</taxon>
        <taxon>Triticodae</taxon>
        <taxon>Triticeae</taxon>
        <taxon>Triticinae</taxon>
        <taxon>Aegilops</taxon>
    </lineage>
</organism>
<reference evidence="2" key="1">
    <citation type="submission" date="2015-06" db="UniProtKB">
        <authorList>
            <consortium name="EnsemblPlants"/>
        </authorList>
    </citation>
    <scope>IDENTIFICATION</scope>
</reference>
<accession>M8CXF4</accession>
<feature type="region of interest" description="Disordered" evidence="1">
    <location>
        <begin position="265"/>
        <end position="284"/>
    </location>
</feature>
<name>M8CXF4_AEGTA</name>
<feature type="compositionally biased region" description="Polar residues" evidence="1">
    <location>
        <begin position="272"/>
        <end position="284"/>
    </location>
</feature>
<dbReference type="AlphaFoldDB" id="M8CXF4"/>